<dbReference type="PANTHER" id="PTHR36842">
    <property type="entry name" value="PROTEIN TOLB HOMOLOG"/>
    <property type="match status" value="1"/>
</dbReference>
<feature type="domain" description="Ice-binding protein C-terminal" evidence="1">
    <location>
        <begin position="97"/>
        <end position="119"/>
    </location>
</feature>
<dbReference type="SUPFAM" id="SSF69304">
    <property type="entry name" value="Tricorn protease N-terminal domain"/>
    <property type="match status" value="1"/>
</dbReference>
<name>A0A0F9DAF2_9ZZZZ</name>
<sequence>PNGGGDIWGRDLSGGAAFPICTDAADQRDPAISGDIVVWTDWRNGNADIYGRDLSTGVEFAISTDGSPQNAPAIDGDLVVWGDDRNGSYSDIYGAYIPEPTALALLGLGAIGLIRGQRR</sequence>
<dbReference type="EMBL" id="LAZR01032500">
    <property type="protein sequence ID" value="KKL50711.1"/>
    <property type="molecule type" value="Genomic_DNA"/>
</dbReference>
<proteinExistence type="predicted"/>
<dbReference type="AlphaFoldDB" id="A0A0F9DAF2"/>
<feature type="non-terminal residue" evidence="2">
    <location>
        <position position="1"/>
    </location>
</feature>
<accession>A0A0F9DAF2</accession>
<dbReference type="Gene3D" id="2.120.10.30">
    <property type="entry name" value="TolB, C-terminal domain"/>
    <property type="match status" value="1"/>
</dbReference>
<protein>
    <recommendedName>
        <fullName evidence="1">Ice-binding protein C-terminal domain-containing protein</fullName>
    </recommendedName>
</protein>
<evidence type="ECO:0000259" key="1">
    <source>
        <dbReference type="Pfam" id="PF07589"/>
    </source>
</evidence>
<dbReference type="InterPro" id="IPR011042">
    <property type="entry name" value="6-blade_b-propeller_TolB-like"/>
</dbReference>
<dbReference type="InterPro" id="IPR027618">
    <property type="entry name" value="Beta_prop_Msarc"/>
</dbReference>
<organism evidence="2">
    <name type="scientific">marine sediment metagenome</name>
    <dbReference type="NCBI Taxonomy" id="412755"/>
    <lineage>
        <taxon>unclassified sequences</taxon>
        <taxon>metagenomes</taxon>
        <taxon>ecological metagenomes</taxon>
    </lineage>
</organism>
<dbReference type="NCBIfam" id="TIGR02595">
    <property type="entry name" value="PEP_CTERM"/>
    <property type="match status" value="1"/>
</dbReference>
<evidence type="ECO:0000313" key="2">
    <source>
        <dbReference type="EMBL" id="KKL50711.1"/>
    </source>
</evidence>
<gene>
    <name evidence="2" type="ORF">LCGC14_2302750</name>
</gene>
<dbReference type="Pfam" id="PF07589">
    <property type="entry name" value="PEP-CTERM"/>
    <property type="match status" value="1"/>
</dbReference>
<dbReference type="PANTHER" id="PTHR36842:SF1">
    <property type="entry name" value="PROTEIN TOLB"/>
    <property type="match status" value="1"/>
</dbReference>
<dbReference type="NCBIfam" id="TIGR04275">
    <property type="entry name" value="beta_prop_Msarc"/>
    <property type="match status" value="2"/>
</dbReference>
<reference evidence="2" key="1">
    <citation type="journal article" date="2015" name="Nature">
        <title>Complex archaea that bridge the gap between prokaryotes and eukaryotes.</title>
        <authorList>
            <person name="Spang A."/>
            <person name="Saw J.H."/>
            <person name="Jorgensen S.L."/>
            <person name="Zaremba-Niedzwiedzka K."/>
            <person name="Martijn J."/>
            <person name="Lind A.E."/>
            <person name="van Eijk R."/>
            <person name="Schleper C."/>
            <person name="Guy L."/>
            <person name="Ettema T.J."/>
        </authorList>
    </citation>
    <scope>NUCLEOTIDE SEQUENCE</scope>
</reference>
<comment type="caution">
    <text evidence="2">The sequence shown here is derived from an EMBL/GenBank/DDBJ whole genome shotgun (WGS) entry which is preliminary data.</text>
</comment>
<dbReference type="InterPro" id="IPR013424">
    <property type="entry name" value="Ice-binding_C"/>
</dbReference>